<feature type="transmembrane region" description="Helical" evidence="1">
    <location>
        <begin position="137"/>
        <end position="157"/>
    </location>
</feature>
<reference evidence="2" key="1">
    <citation type="submission" date="2019-08" db="EMBL/GenBank/DDBJ databases">
        <authorList>
            <person name="Kucharzyk K."/>
            <person name="Murdoch R.W."/>
            <person name="Higgins S."/>
            <person name="Loffler F."/>
        </authorList>
    </citation>
    <scope>NUCLEOTIDE SEQUENCE</scope>
</reference>
<comment type="caution">
    <text evidence="2">The sequence shown here is derived from an EMBL/GenBank/DDBJ whole genome shotgun (WGS) entry which is preliminary data.</text>
</comment>
<organism evidence="2">
    <name type="scientific">bioreactor metagenome</name>
    <dbReference type="NCBI Taxonomy" id="1076179"/>
    <lineage>
        <taxon>unclassified sequences</taxon>
        <taxon>metagenomes</taxon>
        <taxon>ecological metagenomes</taxon>
    </lineage>
</organism>
<feature type="transmembrane region" description="Helical" evidence="1">
    <location>
        <begin position="45"/>
        <end position="63"/>
    </location>
</feature>
<evidence type="ECO:0000256" key="1">
    <source>
        <dbReference type="SAM" id="Phobius"/>
    </source>
</evidence>
<keyword evidence="1" id="KW-1133">Transmembrane helix</keyword>
<dbReference type="AlphaFoldDB" id="A0A644WV41"/>
<name>A0A644WV41_9ZZZZ</name>
<gene>
    <name evidence="2" type="ORF">SDC9_54084</name>
</gene>
<protein>
    <submittedName>
        <fullName evidence="2">Uncharacterized protein</fullName>
    </submittedName>
</protein>
<keyword evidence="1" id="KW-0472">Membrane</keyword>
<dbReference type="EMBL" id="VSSQ01001374">
    <property type="protein sequence ID" value="MPM07776.1"/>
    <property type="molecule type" value="Genomic_DNA"/>
</dbReference>
<proteinExistence type="predicted"/>
<keyword evidence="1" id="KW-0812">Transmembrane</keyword>
<evidence type="ECO:0000313" key="2">
    <source>
        <dbReference type="EMBL" id="MPM07776.1"/>
    </source>
</evidence>
<sequence>MRDGNTMSKTGYILEHAFWGLLASVIYEYACFRCALGMGFAASRLLLWGLMASFSALGIALTWGRRRNHLSMFVNLVLPAQLYTTLSYWPDMKRPFMAVGAAAGIAAFAYFLTVMCRKIENRGRCGAVLMRRLRHGVLGGRTLFAICLTLLFVPIGLKLALGYDLFYPAVAPAASAAENHTIAGHLEELQRLEEDTWETLDSTERLDLLQTVANIEDTYLGLPHELNVTAGDLPQSIVGQYDDRTHTITLDADYLETRLAHEVLDTVCHEAYHAYQHRLCDAYDSLDNDFKGLLLFYRTEKYTVDFENYNSGYDFDAYYSQQVEIDARNYAADAVEDYYAKIKAD</sequence>
<feature type="transmembrane region" description="Helical" evidence="1">
    <location>
        <begin position="12"/>
        <end position="30"/>
    </location>
</feature>
<feature type="transmembrane region" description="Helical" evidence="1">
    <location>
        <begin position="95"/>
        <end position="116"/>
    </location>
</feature>
<accession>A0A644WV41</accession>